<dbReference type="RefSeq" id="WP_249324197.1">
    <property type="nucleotide sequence ID" value="NZ_JACRTK010000004.1"/>
</dbReference>
<feature type="transmembrane region" description="Helical" evidence="1">
    <location>
        <begin position="143"/>
        <end position="166"/>
    </location>
</feature>
<keyword evidence="1" id="KW-0812">Transmembrane</keyword>
<organism evidence="4 5">
    <name type="scientific">Wansuia hejianensis</name>
    <dbReference type="NCBI Taxonomy" id="2763667"/>
    <lineage>
        <taxon>Bacteria</taxon>
        <taxon>Bacillati</taxon>
        <taxon>Bacillota</taxon>
        <taxon>Clostridia</taxon>
        <taxon>Lachnospirales</taxon>
        <taxon>Lachnospiraceae</taxon>
        <taxon>Wansuia</taxon>
    </lineage>
</organism>
<name>A0A926IND2_9FIRM</name>
<keyword evidence="1" id="KW-1133">Transmembrane helix</keyword>
<evidence type="ECO:0000259" key="3">
    <source>
        <dbReference type="Pfam" id="PF19124"/>
    </source>
</evidence>
<dbReference type="PIRSF" id="PIRSF032908">
    <property type="entry name" value="UCP032908"/>
    <property type="match status" value="1"/>
</dbReference>
<comment type="caution">
    <text evidence="4">The sequence shown here is derived from an EMBL/GenBank/DDBJ whole genome shotgun (WGS) entry which is preliminary data.</text>
</comment>
<dbReference type="Proteomes" id="UP000601522">
    <property type="component" value="Unassembled WGS sequence"/>
</dbReference>
<evidence type="ECO:0000256" key="1">
    <source>
        <dbReference type="SAM" id="Phobius"/>
    </source>
</evidence>
<feature type="transmembrane region" description="Helical" evidence="1">
    <location>
        <begin position="6"/>
        <end position="25"/>
    </location>
</feature>
<evidence type="ECO:0000313" key="4">
    <source>
        <dbReference type="EMBL" id="MBC8591330.1"/>
    </source>
</evidence>
<dbReference type="AlphaFoldDB" id="A0A926IND2"/>
<keyword evidence="5" id="KW-1185">Reference proteome</keyword>
<feature type="domain" description="DUF1648" evidence="2">
    <location>
        <begin position="149"/>
        <end position="197"/>
    </location>
</feature>
<sequence>MGEELTILLLNGFILMLLLLMQILIPNISRKNILLGVKIPEEKMSTSEVKEIIKGFKRENIFVGIPTLIILLVLINYFDSVVLISIAPVLYLGVLFAVYIRWNRKSKELKKEKEWDKLASNIIFVDTKFSRDKTKYTGISKKWILIPLVIILFNIGLSVAMFPSLPDKIPTHWDFQGNIDGYMNKSIFVAMMMPMVQMLMNIIIYFSYYSMTKSKQQIDPNNPEISLRKNIIFRKVWSVYFLIVLVLLEILFTVSNMMILGLINDPGLFNIMNFLFMGIIIISSIIISVKIGQGGDRINIKGEKEASKGYDIDDDRLWKLGNTIYFNPEDPSLFVEKRIGVGWTVNGGRPLGVILLLLPFIIIAITLLLVR</sequence>
<dbReference type="PANTHER" id="PTHR37810">
    <property type="entry name" value="IMMUNITY PROTEIN SDPI"/>
    <property type="match status" value="1"/>
</dbReference>
<dbReference type="EMBL" id="JACRTK010000004">
    <property type="protein sequence ID" value="MBC8591330.1"/>
    <property type="molecule type" value="Genomic_DNA"/>
</dbReference>
<dbReference type="Pfam" id="PF07853">
    <property type="entry name" value="DUF1648"/>
    <property type="match status" value="1"/>
</dbReference>
<proteinExistence type="predicted"/>
<dbReference type="InterPro" id="IPR012867">
    <property type="entry name" value="DUF1648"/>
</dbReference>
<feature type="transmembrane region" description="Helical" evidence="1">
    <location>
        <begin position="186"/>
        <end position="208"/>
    </location>
</feature>
<feature type="domain" description="DUF5808" evidence="3">
    <location>
        <begin position="328"/>
        <end position="352"/>
    </location>
</feature>
<dbReference type="GO" id="GO:0009636">
    <property type="term" value="P:response to toxic substance"/>
    <property type="evidence" value="ECO:0007669"/>
    <property type="project" value="TreeGrafter"/>
</dbReference>
<gene>
    <name evidence="4" type="ORF">H8689_09435</name>
</gene>
<feature type="transmembrane region" description="Helical" evidence="1">
    <location>
        <begin position="84"/>
        <end position="102"/>
    </location>
</feature>
<evidence type="ECO:0000313" key="5">
    <source>
        <dbReference type="Proteomes" id="UP000601522"/>
    </source>
</evidence>
<feature type="transmembrane region" description="Helical" evidence="1">
    <location>
        <begin position="269"/>
        <end position="289"/>
    </location>
</feature>
<evidence type="ECO:0000259" key="2">
    <source>
        <dbReference type="Pfam" id="PF07853"/>
    </source>
</evidence>
<reference evidence="4 5" key="1">
    <citation type="submission" date="2020-08" db="EMBL/GenBank/DDBJ databases">
        <title>Genome public.</title>
        <authorList>
            <person name="Liu C."/>
            <person name="Sun Q."/>
        </authorList>
    </citation>
    <scope>NUCLEOTIDE SEQUENCE [LARGE SCALE GENOMIC DNA]</scope>
    <source>
        <strain evidence="4 5">NSJ-26</strain>
    </source>
</reference>
<dbReference type="InterPro" id="IPR014574">
    <property type="entry name" value="UCP032908"/>
</dbReference>
<feature type="transmembrane region" description="Helical" evidence="1">
    <location>
        <begin position="237"/>
        <end position="263"/>
    </location>
</feature>
<dbReference type="Pfam" id="PF19124">
    <property type="entry name" value="DUF5808"/>
    <property type="match status" value="1"/>
</dbReference>
<accession>A0A926IND2</accession>
<dbReference type="InterPro" id="IPR043831">
    <property type="entry name" value="DUF5808"/>
</dbReference>
<protein>
    <submittedName>
        <fullName evidence="4">DUF1648 domain-containing protein</fullName>
    </submittedName>
</protein>
<feature type="transmembrane region" description="Helical" evidence="1">
    <location>
        <begin position="351"/>
        <end position="370"/>
    </location>
</feature>
<dbReference type="PANTHER" id="PTHR37810:SF9">
    <property type="entry name" value="MEMBRANE PROTEIN"/>
    <property type="match status" value="1"/>
</dbReference>
<keyword evidence="1" id="KW-0472">Membrane</keyword>
<feature type="transmembrane region" description="Helical" evidence="1">
    <location>
        <begin position="60"/>
        <end position="78"/>
    </location>
</feature>